<evidence type="ECO:0000313" key="2">
    <source>
        <dbReference type="EMBL" id="KAJ8336378.1"/>
    </source>
</evidence>
<gene>
    <name evidence="2" type="ORF">SKAU_G00375980</name>
</gene>
<organism evidence="2 3">
    <name type="scientific">Synaphobranchus kaupii</name>
    <name type="common">Kaup's arrowtooth eel</name>
    <dbReference type="NCBI Taxonomy" id="118154"/>
    <lineage>
        <taxon>Eukaryota</taxon>
        <taxon>Metazoa</taxon>
        <taxon>Chordata</taxon>
        <taxon>Craniata</taxon>
        <taxon>Vertebrata</taxon>
        <taxon>Euteleostomi</taxon>
        <taxon>Actinopterygii</taxon>
        <taxon>Neopterygii</taxon>
        <taxon>Teleostei</taxon>
        <taxon>Anguilliformes</taxon>
        <taxon>Synaphobranchidae</taxon>
        <taxon>Synaphobranchus</taxon>
    </lineage>
</organism>
<dbReference type="Proteomes" id="UP001152622">
    <property type="component" value="Chromosome 19"/>
</dbReference>
<feature type="compositionally biased region" description="Basic and acidic residues" evidence="1">
    <location>
        <begin position="11"/>
        <end position="30"/>
    </location>
</feature>
<comment type="caution">
    <text evidence="2">The sequence shown here is derived from an EMBL/GenBank/DDBJ whole genome shotgun (WGS) entry which is preliminary data.</text>
</comment>
<reference evidence="2" key="1">
    <citation type="journal article" date="2023" name="Science">
        <title>Genome structures resolve the early diversification of teleost fishes.</title>
        <authorList>
            <person name="Parey E."/>
            <person name="Louis A."/>
            <person name="Montfort J."/>
            <person name="Bouchez O."/>
            <person name="Roques C."/>
            <person name="Iampietro C."/>
            <person name="Lluch J."/>
            <person name="Castinel A."/>
            <person name="Donnadieu C."/>
            <person name="Desvignes T."/>
            <person name="Floi Bucao C."/>
            <person name="Jouanno E."/>
            <person name="Wen M."/>
            <person name="Mejri S."/>
            <person name="Dirks R."/>
            <person name="Jansen H."/>
            <person name="Henkel C."/>
            <person name="Chen W.J."/>
            <person name="Zahm M."/>
            <person name="Cabau C."/>
            <person name="Klopp C."/>
            <person name="Thompson A.W."/>
            <person name="Robinson-Rechavi M."/>
            <person name="Braasch I."/>
            <person name="Lecointre G."/>
            <person name="Bobe J."/>
            <person name="Postlethwait J.H."/>
            <person name="Berthelot C."/>
            <person name="Roest Crollius H."/>
            <person name="Guiguen Y."/>
        </authorList>
    </citation>
    <scope>NUCLEOTIDE SEQUENCE</scope>
    <source>
        <strain evidence="2">WJC10195</strain>
    </source>
</reference>
<accession>A0A9Q1ECN3</accession>
<keyword evidence="3" id="KW-1185">Reference proteome</keyword>
<dbReference type="EMBL" id="JAINUF010000019">
    <property type="protein sequence ID" value="KAJ8336378.1"/>
    <property type="molecule type" value="Genomic_DNA"/>
</dbReference>
<proteinExistence type="predicted"/>
<dbReference type="AlphaFoldDB" id="A0A9Q1ECN3"/>
<feature type="region of interest" description="Disordered" evidence="1">
    <location>
        <begin position="1"/>
        <end position="38"/>
    </location>
</feature>
<sequence>MDFTCPQRDGNAAERRECLYEQPNEERQGEETPGGFDWRKRQRFPCSAHSMHLAAGESAVMRSSSGWLRYAVWNAVTGIVPRMSVNGPSGEPQTHMSAAGNILRFRPTLCYVTETSTG</sequence>
<evidence type="ECO:0000313" key="3">
    <source>
        <dbReference type="Proteomes" id="UP001152622"/>
    </source>
</evidence>
<evidence type="ECO:0000256" key="1">
    <source>
        <dbReference type="SAM" id="MobiDB-lite"/>
    </source>
</evidence>
<protein>
    <submittedName>
        <fullName evidence="2">Uncharacterized protein</fullName>
    </submittedName>
</protein>
<name>A0A9Q1ECN3_SYNKA</name>